<dbReference type="AlphaFoldDB" id="A0ABC8L0M7"/>
<accession>A0ABC8L0M7</accession>
<dbReference type="Proteomes" id="UP001642260">
    <property type="component" value="Unassembled WGS sequence"/>
</dbReference>
<comment type="caution">
    <text evidence="1">The sequence shown here is derived from an EMBL/GenBank/DDBJ whole genome shotgun (WGS) entry which is preliminary data.</text>
</comment>
<protein>
    <submittedName>
        <fullName evidence="1">Uncharacterized protein</fullName>
    </submittedName>
</protein>
<name>A0ABC8L0M7_ERUVS</name>
<gene>
    <name evidence="1" type="ORF">ERUC_LOCUS30811</name>
</gene>
<keyword evidence="2" id="KW-1185">Reference proteome</keyword>
<sequence>MRDWLYGRAHSWDFARDFDRYKAVVLVLKGVDPPSFEDEPDIPPSSGSGR</sequence>
<organism evidence="1 2">
    <name type="scientific">Eruca vesicaria subsp. sativa</name>
    <name type="common">Garden rocket</name>
    <name type="synonym">Eruca sativa</name>
    <dbReference type="NCBI Taxonomy" id="29727"/>
    <lineage>
        <taxon>Eukaryota</taxon>
        <taxon>Viridiplantae</taxon>
        <taxon>Streptophyta</taxon>
        <taxon>Embryophyta</taxon>
        <taxon>Tracheophyta</taxon>
        <taxon>Spermatophyta</taxon>
        <taxon>Magnoliopsida</taxon>
        <taxon>eudicotyledons</taxon>
        <taxon>Gunneridae</taxon>
        <taxon>Pentapetalae</taxon>
        <taxon>rosids</taxon>
        <taxon>malvids</taxon>
        <taxon>Brassicales</taxon>
        <taxon>Brassicaceae</taxon>
        <taxon>Brassiceae</taxon>
        <taxon>Eruca</taxon>
    </lineage>
</organism>
<evidence type="ECO:0000313" key="2">
    <source>
        <dbReference type="Proteomes" id="UP001642260"/>
    </source>
</evidence>
<reference evidence="1 2" key="1">
    <citation type="submission" date="2022-03" db="EMBL/GenBank/DDBJ databases">
        <authorList>
            <person name="Macdonald S."/>
            <person name="Ahmed S."/>
            <person name="Newling K."/>
        </authorList>
    </citation>
    <scope>NUCLEOTIDE SEQUENCE [LARGE SCALE GENOMIC DNA]</scope>
</reference>
<dbReference type="EMBL" id="CAKOAT010404932">
    <property type="protein sequence ID" value="CAH8367491.1"/>
    <property type="molecule type" value="Genomic_DNA"/>
</dbReference>
<evidence type="ECO:0000313" key="1">
    <source>
        <dbReference type="EMBL" id="CAH8367491.1"/>
    </source>
</evidence>
<proteinExistence type="predicted"/>